<dbReference type="PANTHER" id="PTHR30273">
    <property type="entry name" value="PERIPLASMIC SIGNAL SENSOR AND SIGMA FACTOR ACTIVATOR FECR-RELATED"/>
    <property type="match status" value="1"/>
</dbReference>
<dbReference type="AlphaFoldDB" id="A0A1Y3L1B3"/>
<dbReference type="PIRSF" id="PIRSF018266">
    <property type="entry name" value="FecR"/>
    <property type="match status" value="1"/>
</dbReference>
<protein>
    <submittedName>
        <fullName evidence="3">Iron dicitrate transport regulator FecR</fullName>
    </submittedName>
</protein>
<gene>
    <name evidence="3" type="ORF">B8W72_17545</name>
</gene>
<evidence type="ECO:0000313" key="4">
    <source>
        <dbReference type="Proteomes" id="UP000196082"/>
    </source>
</evidence>
<dbReference type="InterPro" id="IPR006860">
    <property type="entry name" value="FecR"/>
</dbReference>
<feature type="domain" description="FecR N-terminal" evidence="2">
    <location>
        <begin position="11"/>
        <end position="53"/>
    </location>
</feature>
<proteinExistence type="predicted"/>
<dbReference type="Gene3D" id="2.60.120.1440">
    <property type="match status" value="1"/>
</dbReference>
<name>A0A1Y3L1B3_PSEPU</name>
<evidence type="ECO:0000313" key="3">
    <source>
        <dbReference type="EMBL" id="OUM29920.1"/>
    </source>
</evidence>
<comment type="caution">
    <text evidence="3">The sequence shown here is derived from an EMBL/GenBank/DDBJ whole genome shotgun (WGS) entry which is preliminary data.</text>
</comment>
<accession>A0A1Y3L1B3</accession>
<evidence type="ECO:0000259" key="1">
    <source>
        <dbReference type="Pfam" id="PF04773"/>
    </source>
</evidence>
<feature type="domain" description="FecR protein" evidence="1">
    <location>
        <begin position="108"/>
        <end position="198"/>
    </location>
</feature>
<dbReference type="InterPro" id="IPR012373">
    <property type="entry name" value="Ferrdict_sens_TM"/>
</dbReference>
<dbReference type="InterPro" id="IPR032623">
    <property type="entry name" value="FecR_N"/>
</dbReference>
<dbReference type="PANTHER" id="PTHR30273:SF2">
    <property type="entry name" value="PROTEIN FECR"/>
    <property type="match status" value="1"/>
</dbReference>
<dbReference type="Proteomes" id="UP000196082">
    <property type="component" value="Unassembled WGS sequence"/>
</dbReference>
<dbReference type="EMBL" id="NFSB01000081">
    <property type="protein sequence ID" value="OUM29920.1"/>
    <property type="molecule type" value="Genomic_DNA"/>
</dbReference>
<organism evidence="3 4">
    <name type="scientific">Pseudomonas putida</name>
    <name type="common">Arthrobacter siderocapsulatus</name>
    <dbReference type="NCBI Taxonomy" id="303"/>
    <lineage>
        <taxon>Bacteria</taxon>
        <taxon>Pseudomonadati</taxon>
        <taxon>Pseudomonadota</taxon>
        <taxon>Gammaproteobacteria</taxon>
        <taxon>Pseudomonadales</taxon>
        <taxon>Pseudomonadaceae</taxon>
        <taxon>Pseudomonas</taxon>
    </lineage>
</organism>
<dbReference type="GO" id="GO:0016989">
    <property type="term" value="F:sigma factor antagonist activity"/>
    <property type="evidence" value="ECO:0007669"/>
    <property type="project" value="TreeGrafter"/>
</dbReference>
<dbReference type="Pfam" id="PF16220">
    <property type="entry name" value="DUF4880"/>
    <property type="match status" value="1"/>
</dbReference>
<reference evidence="3 4" key="1">
    <citation type="submission" date="2017-05" db="EMBL/GenBank/DDBJ databases">
        <title>Whole genome sequence of Pseudomonas putida isolate 1312 commercialized as a biostimulant.</title>
        <authorList>
            <person name="Crovadore J."/>
            <person name="Blanc P."/>
            <person name="Chablais R."/>
            <person name="Cochard B."/>
            <person name="Grizard D."/>
            <person name="Lefort F."/>
        </authorList>
    </citation>
    <scope>NUCLEOTIDE SEQUENCE [LARGE SCALE GENOMIC DNA]</scope>
    <source>
        <strain evidence="3 4">1312</strain>
    </source>
</reference>
<dbReference type="Pfam" id="PF04773">
    <property type="entry name" value="FecR"/>
    <property type="match status" value="1"/>
</dbReference>
<sequence length="314" mass="34344">MNPTDQRQALREAAHWHARFLAAPDCAENRAQWQAWLDQAPLHGWAWGRLEQLQAGLAGVHGPLARHTLAAGQIGTGRRTVLKTLVLGAGLAGVAWTGYRNAPIWLADVRTATGERRSLTLQDGTRLTLNTASVVDIRYSAEQRLIVLVEGEIAVRTAADSRPLRVRTVHGDMRALGTDFTVRLHADCTELSVIEHAVAVHNAASAHEVRVEAGMALAFDNGPLPEPRPADLARTAWRDGQLVLDGWPLRRALAELQRYRPGVLSCSDDVAGLRLAGVYPLDDTDRALVAIAEALQLKVSAWTRYWVRLMPASS</sequence>
<evidence type="ECO:0000259" key="2">
    <source>
        <dbReference type="Pfam" id="PF16220"/>
    </source>
</evidence>
<dbReference type="RefSeq" id="WP_086976959.1">
    <property type="nucleotide sequence ID" value="NZ_NFSB01000081.1"/>
</dbReference>